<evidence type="ECO:0000313" key="2">
    <source>
        <dbReference type="Proteomes" id="UP000230002"/>
    </source>
</evidence>
<reference evidence="1 2" key="1">
    <citation type="journal article" date="2015" name="Sci. Rep.">
        <title>Chromosome-level genome map provides insights into diverse defense mechanisms in the medicinal fungus Ganoderma sinense.</title>
        <authorList>
            <person name="Zhu Y."/>
            <person name="Xu J."/>
            <person name="Sun C."/>
            <person name="Zhou S."/>
            <person name="Xu H."/>
            <person name="Nelson D.R."/>
            <person name="Qian J."/>
            <person name="Song J."/>
            <person name="Luo H."/>
            <person name="Xiang L."/>
            <person name="Li Y."/>
            <person name="Xu Z."/>
            <person name="Ji A."/>
            <person name="Wang L."/>
            <person name="Lu S."/>
            <person name="Hayward A."/>
            <person name="Sun W."/>
            <person name="Li X."/>
            <person name="Schwartz D.C."/>
            <person name="Wang Y."/>
            <person name="Chen S."/>
        </authorList>
    </citation>
    <scope>NUCLEOTIDE SEQUENCE [LARGE SCALE GENOMIC DNA]</scope>
    <source>
        <strain evidence="1 2">ZZ0214-1</strain>
    </source>
</reference>
<evidence type="ECO:0000313" key="1">
    <source>
        <dbReference type="EMBL" id="PIL23944.1"/>
    </source>
</evidence>
<sequence length="193" mass="22125">MASTARPSAILREAREESDELCGIIESKLVRRITDRVSGYVLRCDVASQTKAELQSELKIIIRQIVDYDWIANKNAPVERWLVELRECTRQCRPDFEMTRYFAAMARDLYARMTERRLAVQMGALSSARDQALRTDRMAEQLADVSHDLTERIARNIDYLCSPEASDAAAFEEWEDMPELEEPGGPIAFEAEF</sequence>
<organism evidence="1 2">
    <name type="scientific">Ganoderma sinense ZZ0214-1</name>
    <dbReference type="NCBI Taxonomy" id="1077348"/>
    <lineage>
        <taxon>Eukaryota</taxon>
        <taxon>Fungi</taxon>
        <taxon>Dikarya</taxon>
        <taxon>Basidiomycota</taxon>
        <taxon>Agaricomycotina</taxon>
        <taxon>Agaricomycetes</taxon>
        <taxon>Polyporales</taxon>
        <taxon>Polyporaceae</taxon>
        <taxon>Ganoderma</taxon>
    </lineage>
</organism>
<proteinExistence type="predicted"/>
<protein>
    <submittedName>
        <fullName evidence="1">Uncharacterized protein</fullName>
    </submittedName>
</protein>
<accession>A0A2G8RR08</accession>
<comment type="caution">
    <text evidence="1">The sequence shown here is derived from an EMBL/GenBank/DDBJ whole genome shotgun (WGS) entry which is preliminary data.</text>
</comment>
<name>A0A2G8RR08_9APHY</name>
<dbReference type="Proteomes" id="UP000230002">
    <property type="component" value="Unassembled WGS sequence"/>
</dbReference>
<keyword evidence="2" id="KW-1185">Reference proteome</keyword>
<dbReference type="EMBL" id="AYKW01000067">
    <property type="protein sequence ID" value="PIL23944.1"/>
    <property type="molecule type" value="Genomic_DNA"/>
</dbReference>
<dbReference type="AlphaFoldDB" id="A0A2G8RR08"/>
<gene>
    <name evidence="1" type="ORF">GSI_13695</name>
</gene>